<dbReference type="EMBL" id="PYAW01000010">
    <property type="protein sequence ID" value="PSL42834.1"/>
    <property type="molecule type" value="Genomic_DNA"/>
</dbReference>
<sequence length="382" mass="43251">MSTGKSIRGALHYNERKVELGNADLIFASKFACDTDDLTFHQKLKRFKALTNKNRKIKTNTLHISLNFSNKEELSIETLQELSLDYMNRIGFGGQPFLVYQHRDAAHPHVHIVTTNVQANGKPINLHNIAKIKSEPARKAIEKEYNLIVAEGSKESIGIHATIDDIVSRVTSTHLYTTLDELNAILRLHNVIADRGEPGTLLYERRGLTYSQLDRFGGKTGIPIPASSISSFPGLDYIEKRMAINGLKILPMRQRMDKILQQGLLNSNTAQLLQKQNIFCHLAYNPAGQLTDVILVDSRTRAAVSVADLNYHPSEFYDRLRFDSSLSNKDASTDTAQTIHNNHHTNLNTTIAIYQHLFSHENTGNDLLPEFLKKRKKKRRKF</sequence>
<comment type="caution">
    <text evidence="2">The sequence shown here is derived from an EMBL/GenBank/DDBJ whole genome shotgun (WGS) entry which is preliminary data.</text>
</comment>
<dbReference type="InterPro" id="IPR005094">
    <property type="entry name" value="Endonuclease_MobA/VirD2"/>
</dbReference>
<evidence type="ECO:0000259" key="1">
    <source>
        <dbReference type="Pfam" id="PF03432"/>
    </source>
</evidence>
<dbReference type="OrthoDB" id="915634at2"/>
<name>A0A2P8H9F0_CHINA</name>
<dbReference type="AlphaFoldDB" id="A0A2P8H9F0"/>
<dbReference type="Proteomes" id="UP000240971">
    <property type="component" value="Unassembled WGS sequence"/>
</dbReference>
<protein>
    <submittedName>
        <fullName evidence="2">Relaxase/mobilization nuclease-like protein</fullName>
    </submittedName>
</protein>
<evidence type="ECO:0000313" key="3">
    <source>
        <dbReference type="Proteomes" id="UP000240971"/>
    </source>
</evidence>
<evidence type="ECO:0000313" key="2">
    <source>
        <dbReference type="EMBL" id="PSL42834.1"/>
    </source>
</evidence>
<reference evidence="2 3" key="1">
    <citation type="submission" date="2018-03" db="EMBL/GenBank/DDBJ databases">
        <title>Genomic Encyclopedia of Archaeal and Bacterial Type Strains, Phase II (KMG-II): from individual species to whole genera.</title>
        <authorList>
            <person name="Goeker M."/>
        </authorList>
    </citation>
    <scope>NUCLEOTIDE SEQUENCE [LARGE SCALE GENOMIC DNA]</scope>
    <source>
        <strain evidence="2 3">DSM 24859</strain>
    </source>
</reference>
<keyword evidence="3" id="KW-1185">Reference proteome</keyword>
<proteinExistence type="predicted"/>
<dbReference type="Pfam" id="PF03432">
    <property type="entry name" value="Relaxase"/>
    <property type="match status" value="1"/>
</dbReference>
<accession>A0A2P8H9F0</accession>
<organism evidence="2 3">
    <name type="scientific">Chitinophaga niastensis</name>
    <dbReference type="NCBI Taxonomy" id="536980"/>
    <lineage>
        <taxon>Bacteria</taxon>
        <taxon>Pseudomonadati</taxon>
        <taxon>Bacteroidota</taxon>
        <taxon>Chitinophagia</taxon>
        <taxon>Chitinophagales</taxon>
        <taxon>Chitinophagaceae</taxon>
        <taxon>Chitinophaga</taxon>
    </lineage>
</organism>
<feature type="domain" description="MobA/VirD2-like nuclease" evidence="1">
    <location>
        <begin position="13"/>
        <end position="147"/>
    </location>
</feature>
<dbReference type="RefSeq" id="WP_158267170.1">
    <property type="nucleotide sequence ID" value="NZ_PYAW01000010.1"/>
</dbReference>
<gene>
    <name evidence="2" type="ORF">CLV51_11050</name>
</gene>